<dbReference type="InParanoid" id="A0A067LVE6"/>
<evidence type="ECO:0000313" key="3">
    <source>
        <dbReference type="EMBL" id="KDQ07129.1"/>
    </source>
</evidence>
<reference evidence="4" key="1">
    <citation type="journal article" date="2014" name="Proc. Natl. Acad. Sci. U.S.A.">
        <title>Extensive sampling of basidiomycete genomes demonstrates inadequacy of the white-rot/brown-rot paradigm for wood decay fungi.</title>
        <authorList>
            <person name="Riley R."/>
            <person name="Salamov A.A."/>
            <person name="Brown D.W."/>
            <person name="Nagy L.G."/>
            <person name="Floudas D."/>
            <person name="Held B.W."/>
            <person name="Levasseur A."/>
            <person name="Lombard V."/>
            <person name="Morin E."/>
            <person name="Otillar R."/>
            <person name="Lindquist E.A."/>
            <person name="Sun H."/>
            <person name="LaButti K.M."/>
            <person name="Schmutz J."/>
            <person name="Jabbour D."/>
            <person name="Luo H."/>
            <person name="Baker S.E."/>
            <person name="Pisabarro A.G."/>
            <person name="Walton J.D."/>
            <person name="Blanchette R.A."/>
            <person name="Henrissat B."/>
            <person name="Martin F."/>
            <person name="Cullen D."/>
            <person name="Hibbett D.S."/>
            <person name="Grigoriev I.V."/>
        </authorList>
    </citation>
    <scope>NUCLEOTIDE SEQUENCE [LARGE SCALE GENOMIC DNA]</scope>
    <source>
        <strain evidence="4">FD-172 SS1</strain>
    </source>
</reference>
<feature type="transmembrane region" description="Helical" evidence="2">
    <location>
        <begin position="55"/>
        <end position="79"/>
    </location>
</feature>
<proteinExistence type="predicted"/>
<protein>
    <submittedName>
        <fullName evidence="3">Uncharacterized protein</fullName>
    </submittedName>
</protein>
<dbReference type="AlphaFoldDB" id="A0A067LVE6"/>
<keyword evidence="2" id="KW-0812">Transmembrane</keyword>
<dbReference type="Proteomes" id="UP000027195">
    <property type="component" value="Unassembled WGS sequence"/>
</dbReference>
<sequence length="446" mass="49452">MTLRHHPRRLRAPSQPDLSCYYGATSAKGTPYDCGNAHQRESLARRWGRAGMRRGVIFVVNLSVLASNTPALCGLWWWFVGQNKKDVLSSCPTRLNYVPLLVKLWNMMDYCGRGGRADLCARLSARWPPHVYQRLQLAFTLYERPPASKHPRKRSRILLKCSCNMHNTISIPPSGRHVAWRACRLQKFGVPTVLDSNRRHEFVTVRRSRRLWIEAMKANANLEYKTAHTQAHAKISTHIPATTTQHVRPQPVRNSVASSSHNANILVVPPVPTKTRASSTSSTSYRDPKPKHFRTGSDHEILSCPLFAETAQPSDAEPSASVPLVSAPSSRLPPLIPATDDEVDSPPTLPILAPAQPVPTTPPPLLIPAPTPTPIPTPTCAFFTSPLATSSVLPCTTAPPQRLSTSVFFAPSTSPFVRGRRLSANDHPIPAFYYRRSHTHTCSTLR</sequence>
<evidence type="ECO:0000256" key="2">
    <source>
        <dbReference type="SAM" id="Phobius"/>
    </source>
</evidence>
<evidence type="ECO:0000256" key="1">
    <source>
        <dbReference type="SAM" id="MobiDB-lite"/>
    </source>
</evidence>
<organism evidence="3 4">
    <name type="scientific">Botryobasidium botryosum (strain FD-172 SS1)</name>
    <dbReference type="NCBI Taxonomy" id="930990"/>
    <lineage>
        <taxon>Eukaryota</taxon>
        <taxon>Fungi</taxon>
        <taxon>Dikarya</taxon>
        <taxon>Basidiomycota</taxon>
        <taxon>Agaricomycotina</taxon>
        <taxon>Agaricomycetes</taxon>
        <taxon>Cantharellales</taxon>
        <taxon>Botryobasidiaceae</taxon>
        <taxon>Botryobasidium</taxon>
    </lineage>
</organism>
<dbReference type="EMBL" id="KL198114">
    <property type="protein sequence ID" value="KDQ07129.1"/>
    <property type="molecule type" value="Genomic_DNA"/>
</dbReference>
<keyword evidence="4" id="KW-1185">Reference proteome</keyword>
<feature type="region of interest" description="Disordered" evidence="1">
    <location>
        <begin position="272"/>
        <end position="294"/>
    </location>
</feature>
<keyword evidence="2" id="KW-0472">Membrane</keyword>
<keyword evidence="2" id="KW-1133">Transmembrane helix</keyword>
<gene>
    <name evidence="3" type="ORF">BOTBODRAFT_48965</name>
</gene>
<name>A0A067LVE6_BOTB1</name>
<evidence type="ECO:0000313" key="4">
    <source>
        <dbReference type="Proteomes" id="UP000027195"/>
    </source>
</evidence>
<accession>A0A067LVE6</accession>
<dbReference type="HOGENOM" id="CLU_613922_0_0_1"/>